<accession>A0AAD7JEZ3</accession>
<evidence type="ECO:0000313" key="2">
    <source>
        <dbReference type="Proteomes" id="UP001215280"/>
    </source>
</evidence>
<comment type="caution">
    <text evidence="1">The sequence shown here is derived from an EMBL/GenBank/DDBJ whole genome shotgun (WGS) entry which is preliminary data.</text>
</comment>
<sequence length="302" mass="33522">MSSSSRSTRETPVAGTARSFARLLERTLTAFLLQRSEVQICYLARAMGQDGLPWVAVTVRLDLGIHFCPALVMCHTSCAILRLRPSTFPNRPSPLLPIDATCTIIPFLSIPTRLSRESRPLLGAAHGTQRDAEVMATPAFPASVCGRSTMATEYSPAYPVSTTIHHRNCVFLGGRDDARERQFESPRALLSQRRLLTWFAFSYTVPKAFRLCPVKHAHICRHLFFPSSCSASAQYVPFNLRLSVIPTTRLVKVRIRKNGTVRSGNEVAAPSRLTRIRKFGHGLQTRSQAADLPSHLDGRQTP</sequence>
<keyword evidence="2" id="KW-1185">Reference proteome</keyword>
<dbReference type="EMBL" id="JARJLG010000046">
    <property type="protein sequence ID" value="KAJ7761241.1"/>
    <property type="molecule type" value="Genomic_DNA"/>
</dbReference>
<gene>
    <name evidence="1" type="ORF">DFH07DRAFT_939800</name>
</gene>
<evidence type="ECO:0000313" key="1">
    <source>
        <dbReference type="EMBL" id="KAJ7761241.1"/>
    </source>
</evidence>
<dbReference type="Proteomes" id="UP001215280">
    <property type="component" value="Unassembled WGS sequence"/>
</dbReference>
<reference evidence="1" key="1">
    <citation type="submission" date="2023-03" db="EMBL/GenBank/DDBJ databases">
        <title>Massive genome expansion in bonnet fungi (Mycena s.s.) driven by repeated elements and novel gene families across ecological guilds.</title>
        <authorList>
            <consortium name="Lawrence Berkeley National Laboratory"/>
            <person name="Harder C.B."/>
            <person name="Miyauchi S."/>
            <person name="Viragh M."/>
            <person name="Kuo A."/>
            <person name="Thoen E."/>
            <person name="Andreopoulos B."/>
            <person name="Lu D."/>
            <person name="Skrede I."/>
            <person name="Drula E."/>
            <person name="Henrissat B."/>
            <person name="Morin E."/>
            <person name="Kohler A."/>
            <person name="Barry K."/>
            <person name="LaButti K."/>
            <person name="Morin E."/>
            <person name="Salamov A."/>
            <person name="Lipzen A."/>
            <person name="Mereny Z."/>
            <person name="Hegedus B."/>
            <person name="Baldrian P."/>
            <person name="Stursova M."/>
            <person name="Weitz H."/>
            <person name="Taylor A."/>
            <person name="Grigoriev I.V."/>
            <person name="Nagy L.G."/>
            <person name="Martin F."/>
            <person name="Kauserud H."/>
        </authorList>
    </citation>
    <scope>NUCLEOTIDE SEQUENCE</scope>
    <source>
        <strain evidence="1">CBHHK188m</strain>
    </source>
</reference>
<protein>
    <submittedName>
        <fullName evidence="1">Uncharacterized protein</fullName>
    </submittedName>
</protein>
<name>A0AAD7JEZ3_9AGAR</name>
<proteinExistence type="predicted"/>
<organism evidence="1 2">
    <name type="scientific">Mycena maculata</name>
    <dbReference type="NCBI Taxonomy" id="230809"/>
    <lineage>
        <taxon>Eukaryota</taxon>
        <taxon>Fungi</taxon>
        <taxon>Dikarya</taxon>
        <taxon>Basidiomycota</taxon>
        <taxon>Agaricomycotina</taxon>
        <taxon>Agaricomycetes</taxon>
        <taxon>Agaricomycetidae</taxon>
        <taxon>Agaricales</taxon>
        <taxon>Marasmiineae</taxon>
        <taxon>Mycenaceae</taxon>
        <taxon>Mycena</taxon>
    </lineage>
</organism>
<dbReference type="AlphaFoldDB" id="A0AAD7JEZ3"/>